<dbReference type="AlphaFoldDB" id="A0A0D9V6S1"/>
<dbReference type="InterPro" id="IPR050905">
    <property type="entry name" value="Plant_NBS-LRR"/>
</dbReference>
<dbReference type="GO" id="GO:0043531">
    <property type="term" value="F:ADP binding"/>
    <property type="evidence" value="ECO:0007669"/>
    <property type="project" value="InterPro"/>
</dbReference>
<dbReference type="STRING" id="77586.A0A0D9V6S1"/>
<evidence type="ECO:0000259" key="5">
    <source>
        <dbReference type="Pfam" id="PF23247"/>
    </source>
</evidence>
<dbReference type="PANTHER" id="PTHR33463:SF204">
    <property type="entry name" value="NB-ARC DOMAIN-CONTAINING PROTEIN"/>
    <property type="match status" value="1"/>
</dbReference>
<reference evidence="8" key="2">
    <citation type="submission" date="2013-12" db="EMBL/GenBank/DDBJ databases">
        <authorList>
            <person name="Yu Y."/>
            <person name="Lee S."/>
            <person name="de Baynast K."/>
            <person name="Wissotski M."/>
            <person name="Liu L."/>
            <person name="Talag J."/>
            <person name="Goicoechea J."/>
            <person name="Angelova A."/>
            <person name="Jetty R."/>
            <person name="Kudrna D."/>
            <person name="Golser W."/>
            <person name="Rivera L."/>
            <person name="Zhang J."/>
            <person name="Wing R."/>
        </authorList>
    </citation>
    <scope>NUCLEOTIDE SEQUENCE</scope>
</reference>
<dbReference type="Proteomes" id="UP000032180">
    <property type="component" value="Chromosome 1"/>
</dbReference>
<evidence type="ECO:0000256" key="3">
    <source>
        <dbReference type="ARBA" id="ARBA00022821"/>
    </source>
</evidence>
<organism evidence="7 8">
    <name type="scientific">Leersia perrieri</name>
    <dbReference type="NCBI Taxonomy" id="77586"/>
    <lineage>
        <taxon>Eukaryota</taxon>
        <taxon>Viridiplantae</taxon>
        <taxon>Streptophyta</taxon>
        <taxon>Embryophyta</taxon>
        <taxon>Tracheophyta</taxon>
        <taxon>Spermatophyta</taxon>
        <taxon>Magnoliopsida</taxon>
        <taxon>Liliopsida</taxon>
        <taxon>Poales</taxon>
        <taxon>Poaceae</taxon>
        <taxon>BOP clade</taxon>
        <taxon>Oryzoideae</taxon>
        <taxon>Oryzeae</taxon>
        <taxon>Oryzinae</taxon>
        <taxon>Leersia</taxon>
    </lineage>
</organism>
<dbReference type="PRINTS" id="PR00364">
    <property type="entry name" value="DISEASERSIST"/>
</dbReference>
<protein>
    <submittedName>
        <fullName evidence="7">Uncharacterized protein</fullName>
    </submittedName>
</protein>
<dbReference type="Gene3D" id="1.10.10.10">
    <property type="entry name" value="Winged helix-like DNA-binding domain superfamily/Winged helix DNA-binding domain"/>
    <property type="match status" value="1"/>
</dbReference>
<dbReference type="InterPro" id="IPR032675">
    <property type="entry name" value="LRR_dom_sf"/>
</dbReference>
<evidence type="ECO:0000259" key="6">
    <source>
        <dbReference type="Pfam" id="PF23559"/>
    </source>
</evidence>
<dbReference type="SUPFAM" id="SSF52058">
    <property type="entry name" value="L domain-like"/>
    <property type="match status" value="1"/>
</dbReference>
<accession>A0A0D9V6S1</accession>
<dbReference type="GO" id="GO:0002758">
    <property type="term" value="P:innate immune response-activating signaling pathway"/>
    <property type="evidence" value="ECO:0007669"/>
    <property type="project" value="UniProtKB-ARBA"/>
</dbReference>
<keyword evidence="8" id="KW-1185">Reference proteome</keyword>
<dbReference type="GO" id="GO:0042742">
    <property type="term" value="P:defense response to bacterium"/>
    <property type="evidence" value="ECO:0007669"/>
    <property type="project" value="UniProtKB-ARBA"/>
</dbReference>
<dbReference type="InterPro" id="IPR036388">
    <property type="entry name" value="WH-like_DNA-bd_sf"/>
</dbReference>
<evidence type="ECO:0000313" key="7">
    <source>
        <dbReference type="EnsemblPlants" id="LPERR01G29330.1"/>
    </source>
</evidence>
<dbReference type="Gene3D" id="3.80.10.10">
    <property type="entry name" value="Ribonuclease Inhibitor"/>
    <property type="match status" value="2"/>
</dbReference>
<dbReference type="InterPro" id="IPR027417">
    <property type="entry name" value="P-loop_NTPase"/>
</dbReference>
<name>A0A0D9V6S1_9ORYZ</name>
<dbReference type="GO" id="GO:0009626">
    <property type="term" value="P:plant-type hypersensitive response"/>
    <property type="evidence" value="ECO:0007669"/>
    <property type="project" value="UniProtKB-ARBA"/>
</dbReference>
<reference evidence="7" key="3">
    <citation type="submission" date="2015-04" db="UniProtKB">
        <authorList>
            <consortium name="EnsemblPlants"/>
        </authorList>
    </citation>
    <scope>IDENTIFICATION</scope>
</reference>
<evidence type="ECO:0000256" key="2">
    <source>
        <dbReference type="ARBA" id="ARBA00022737"/>
    </source>
</evidence>
<dbReference type="Pfam" id="PF23559">
    <property type="entry name" value="WHD_DRP"/>
    <property type="match status" value="1"/>
</dbReference>
<dbReference type="InterPro" id="IPR002182">
    <property type="entry name" value="NB-ARC"/>
</dbReference>
<dbReference type="Gramene" id="LPERR01G29330.1">
    <property type="protein sequence ID" value="LPERR01G29330.1"/>
    <property type="gene ID" value="LPERR01G29330"/>
</dbReference>
<dbReference type="Gene3D" id="3.40.50.300">
    <property type="entry name" value="P-loop containing nucleotide triphosphate hydrolases"/>
    <property type="match status" value="1"/>
</dbReference>
<dbReference type="Pfam" id="PF00931">
    <property type="entry name" value="NB-ARC"/>
    <property type="match status" value="1"/>
</dbReference>
<evidence type="ECO:0000313" key="8">
    <source>
        <dbReference type="Proteomes" id="UP000032180"/>
    </source>
</evidence>
<evidence type="ECO:0000256" key="1">
    <source>
        <dbReference type="ARBA" id="ARBA00008894"/>
    </source>
</evidence>
<feature type="domain" description="NB-ARC" evidence="4">
    <location>
        <begin position="44"/>
        <end position="204"/>
    </location>
</feature>
<reference evidence="7 8" key="1">
    <citation type="submission" date="2012-08" db="EMBL/GenBank/DDBJ databases">
        <title>Oryza genome evolution.</title>
        <authorList>
            <person name="Wing R.A."/>
        </authorList>
    </citation>
    <scope>NUCLEOTIDE SEQUENCE</scope>
</reference>
<feature type="domain" description="Disease resistance protein winged helix" evidence="6">
    <location>
        <begin position="289"/>
        <end position="353"/>
    </location>
</feature>
<dbReference type="SUPFAM" id="SSF52540">
    <property type="entry name" value="P-loop containing nucleoside triphosphate hydrolases"/>
    <property type="match status" value="1"/>
</dbReference>
<dbReference type="EnsemblPlants" id="LPERR01G29330.1">
    <property type="protein sequence ID" value="LPERR01G29330.1"/>
    <property type="gene ID" value="LPERR01G29330"/>
</dbReference>
<dbReference type="PANTHER" id="PTHR33463">
    <property type="entry name" value="NB-ARC DOMAIN-CONTAINING PROTEIN-RELATED"/>
    <property type="match status" value="1"/>
</dbReference>
<keyword evidence="2" id="KW-0677">Repeat</keyword>
<dbReference type="InterPro" id="IPR058922">
    <property type="entry name" value="WHD_DRP"/>
</dbReference>
<proteinExistence type="inferred from homology"/>
<evidence type="ECO:0000259" key="4">
    <source>
        <dbReference type="Pfam" id="PF00931"/>
    </source>
</evidence>
<dbReference type="Pfam" id="PF23247">
    <property type="entry name" value="LRR_RPS2"/>
    <property type="match status" value="1"/>
</dbReference>
<dbReference type="FunFam" id="1.10.10.10:FF:000322">
    <property type="entry name" value="Probable disease resistance protein At1g63360"/>
    <property type="match status" value="1"/>
</dbReference>
<dbReference type="HOGENOM" id="CLU_000427_4_1_1"/>
<dbReference type="InterPro" id="IPR057135">
    <property type="entry name" value="At4g27190-like_LRR"/>
</dbReference>
<comment type="similarity">
    <text evidence="1">Belongs to the disease resistance NB-LRR family.</text>
</comment>
<sequence>MGNIVASCFRKLERKSKFSNYPYFFTHQPCGLGRARFISFQDMVMTLLVRPEFRVIVINGIGGSGKTWAAKAAFKHARSICHFDEFTWVSLSKGFSLERCIEKIAICLSIDTGEDISIESIRVKIKEKLIGRKFLLVLDNACFIEENVLEKLGIPHPQQYNLGSKVIVTTRTTRTDRVMKPDISITPIPLTHEEAHDLLCNKIGKDINSSRTLDLVRHCYGLPLSVILLAGTLCDLPRQQTYDDVINNASVSLGVFQISEFHTMRRLVKFGYSQLPNDATKDCLLYCLLFREDQEIPIKYLIPFWIMDGLLSEANEFQEANRVGKEILNVLVKHGMLHLEDNDCVRMHDIVRETISIFGSGYTEHPDYYYVYCNTSDVDMFCNRISLISRKRELFGSPKLFGISTLLLRENCHIDVISEDFFLYMGMLRVLDLSFTRIVALPSSISCLTSIRMLLMVECKHLEEIQHIDALSMLEVLDASGCGSLKWVEPGSFNHMVSLKILNFSGTSIYYLPSLAANMDLREVLLQDCPHLISLLSTKPSAGISDIAFIRYPYCVSKTGVVRNLQLGVTKGVIDWMAMMWVPCGLTFVLSDGFSGGKVSMDFNEDNRTYIYASDTRFFQSLDKGSPLWLNCFNKFYIVIFPLKDDQFMNNDPRVMRTQLFQDSYLKKKHFADGIDTDRFLEIDCVSNFRCIEGILCHAELVSLKRVAGTDLVVKSMAAARELWIENCEQLENLFLVEEVQVLCATSKLQNLWISNMQSLTSFCKAVKDTTSLNCLMHLLLDSCPKLTLLFPSSLRLPNLQTLHIRFCDSLKRVFDKLMLGEDVLPSLRSLQLWELPELTYVCGGILPSLKDLKVRGCKGLTKIPVGVNEDSPFFTTIIGDTPWWSNLIWDDETIKRWILFRNWGPLLPHLATEG</sequence>
<keyword evidence="3" id="KW-0611">Plant defense</keyword>
<dbReference type="eggNOG" id="KOG4658">
    <property type="taxonomic scope" value="Eukaryota"/>
</dbReference>
<feature type="domain" description="Disease resistance protein At4g27190-like leucine-rich repeats" evidence="5">
    <location>
        <begin position="797"/>
        <end position="864"/>
    </location>
</feature>